<dbReference type="AlphaFoldDB" id="H4GJZ3"/>
<dbReference type="PATRIC" id="fig|1144300.3.peg.1203"/>
<sequence length="208" mass="22620">MKIFVAGASGRVGHKVVQELVAAGHQVVAGSRNPDLAIATEQIVPVKLDLHADPETIKPLLSEVEAIVFTAGSRGQDLLQTDAYGPVKLMQLAQSLGINRFVMLSALYTLEPSKWSEKLKNYYIAKFFADNYLVNQTDLDYTIIQPGILVDEAGTGNVILGEQGLTSIPIPDVAKVLATVVDQPNTYHQVIQINPGEHSIEQVFTELN</sequence>
<dbReference type="Gene3D" id="3.40.50.720">
    <property type="entry name" value="NAD(P)-binding Rossmann-like Domain"/>
    <property type="match status" value="1"/>
</dbReference>
<dbReference type="SUPFAM" id="SSF51735">
    <property type="entry name" value="NAD(P)-binding Rossmann-fold domains"/>
    <property type="match status" value="1"/>
</dbReference>
<name>H4GJZ3_9LACO</name>
<comment type="caution">
    <text evidence="2">The sequence shown here is derived from an EMBL/GenBank/DDBJ whole genome shotgun (WGS) entry which is preliminary data.</text>
</comment>
<evidence type="ECO:0000259" key="1">
    <source>
        <dbReference type="Pfam" id="PF13460"/>
    </source>
</evidence>
<reference evidence="2 3" key="1">
    <citation type="journal article" date="2013" name="Genome Announc.">
        <title>Genome Sequence of Lactobacillus gastricus PS3, a Strain Isolated from Human Milk.</title>
        <authorList>
            <person name="Martin V."/>
            <person name="Cardenas N."/>
            <person name="Jimenez E."/>
            <person name="Maldonado A."/>
            <person name="Rodriguez J.M."/>
            <person name="Fernandez L."/>
        </authorList>
    </citation>
    <scope>NUCLEOTIDE SEQUENCE [LARGE SCALE GENOMIC DNA]</scope>
    <source>
        <strain evidence="2 3">PS3</strain>
    </source>
</reference>
<dbReference type="Proteomes" id="UP000004567">
    <property type="component" value="Unassembled WGS sequence"/>
</dbReference>
<dbReference type="CDD" id="cd05243">
    <property type="entry name" value="SDR_a5"/>
    <property type="match status" value="1"/>
</dbReference>
<evidence type="ECO:0000313" key="2">
    <source>
        <dbReference type="EMBL" id="EHS86010.1"/>
    </source>
</evidence>
<proteinExistence type="predicted"/>
<gene>
    <name evidence="2" type="ORF">PS3_22126</name>
</gene>
<feature type="domain" description="NAD(P)-binding" evidence="1">
    <location>
        <begin position="7"/>
        <end position="184"/>
    </location>
</feature>
<dbReference type="PANTHER" id="PTHR15020:SF50">
    <property type="entry name" value="UPF0659 PROTEIN YMR090W"/>
    <property type="match status" value="1"/>
</dbReference>
<dbReference type="EMBL" id="AICN01000051">
    <property type="protein sequence ID" value="EHS86010.1"/>
    <property type="molecule type" value="Genomic_DNA"/>
</dbReference>
<dbReference type="Pfam" id="PF13460">
    <property type="entry name" value="NAD_binding_10"/>
    <property type="match status" value="1"/>
</dbReference>
<dbReference type="OrthoDB" id="9785372at2"/>
<evidence type="ECO:0000313" key="3">
    <source>
        <dbReference type="Proteomes" id="UP000004567"/>
    </source>
</evidence>
<dbReference type="RefSeq" id="WP_007122376.1">
    <property type="nucleotide sequence ID" value="NZ_AICN01000051.1"/>
</dbReference>
<dbReference type="STRING" id="1144300.PS3_22126"/>
<organism evidence="2 3">
    <name type="scientific">Limosilactobacillus gastricus PS3</name>
    <dbReference type="NCBI Taxonomy" id="1144300"/>
    <lineage>
        <taxon>Bacteria</taxon>
        <taxon>Bacillati</taxon>
        <taxon>Bacillota</taxon>
        <taxon>Bacilli</taxon>
        <taxon>Lactobacillales</taxon>
        <taxon>Lactobacillaceae</taxon>
        <taxon>Limosilactobacillus</taxon>
    </lineage>
</organism>
<dbReference type="InterPro" id="IPR036291">
    <property type="entry name" value="NAD(P)-bd_dom_sf"/>
</dbReference>
<accession>H4GJZ3</accession>
<dbReference type="InterPro" id="IPR016040">
    <property type="entry name" value="NAD(P)-bd_dom"/>
</dbReference>
<protein>
    <recommendedName>
        <fullName evidence="1">NAD(P)-binding domain-containing protein</fullName>
    </recommendedName>
</protein>
<dbReference type="PANTHER" id="PTHR15020">
    <property type="entry name" value="FLAVIN REDUCTASE-RELATED"/>
    <property type="match status" value="1"/>
</dbReference>